<protein>
    <submittedName>
        <fullName evidence="2">BOC isoform 5</fullName>
    </submittedName>
</protein>
<gene>
    <name evidence="2" type="ORF">CR201_G0013788</name>
</gene>
<name>A0A2J8W2M4_PONAB</name>
<comment type="caution">
    <text evidence="2">The sequence shown here is derived from an EMBL/GenBank/DDBJ whole genome shotgun (WGS) entry which is preliminary data.</text>
</comment>
<feature type="region of interest" description="Disordered" evidence="1">
    <location>
        <begin position="26"/>
        <end position="57"/>
    </location>
</feature>
<sequence length="83" mass="8812">RACANGIHMNRGCPVASVGYSGMKPQQHCPGELQQQSDTSSLLRQTHLGNGYDPQSHQITSCCSPITTAANARSSLLLWASQG</sequence>
<accession>A0A2J8W2M4</accession>
<evidence type="ECO:0000256" key="1">
    <source>
        <dbReference type="SAM" id="MobiDB-lite"/>
    </source>
</evidence>
<organism evidence="2">
    <name type="scientific">Pongo abelii</name>
    <name type="common">Sumatran orangutan</name>
    <name type="synonym">Pongo pygmaeus abelii</name>
    <dbReference type="NCBI Taxonomy" id="9601"/>
    <lineage>
        <taxon>Eukaryota</taxon>
        <taxon>Metazoa</taxon>
        <taxon>Chordata</taxon>
        <taxon>Craniata</taxon>
        <taxon>Vertebrata</taxon>
        <taxon>Euteleostomi</taxon>
        <taxon>Mammalia</taxon>
        <taxon>Eutheria</taxon>
        <taxon>Euarchontoglires</taxon>
        <taxon>Primates</taxon>
        <taxon>Haplorrhini</taxon>
        <taxon>Catarrhini</taxon>
        <taxon>Hominidae</taxon>
        <taxon>Pongo</taxon>
    </lineage>
</organism>
<feature type="compositionally biased region" description="Polar residues" evidence="1">
    <location>
        <begin position="33"/>
        <end position="57"/>
    </location>
</feature>
<feature type="non-terminal residue" evidence="2">
    <location>
        <position position="1"/>
    </location>
</feature>
<evidence type="ECO:0000313" key="2">
    <source>
        <dbReference type="EMBL" id="PNJ64032.1"/>
    </source>
</evidence>
<dbReference type="AlphaFoldDB" id="A0A2J8W2M4"/>
<reference evidence="2" key="1">
    <citation type="submission" date="2017-12" db="EMBL/GenBank/DDBJ databases">
        <title>High-resolution comparative analysis of great ape genomes.</title>
        <authorList>
            <person name="Pollen A."/>
            <person name="Hastie A."/>
            <person name="Hormozdiari F."/>
            <person name="Dougherty M."/>
            <person name="Liu R."/>
            <person name="Chaisson M."/>
            <person name="Hoppe E."/>
            <person name="Hill C."/>
            <person name="Pang A."/>
            <person name="Hillier L."/>
            <person name="Baker C."/>
            <person name="Armstrong J."/>
            <person name="Shendure J."/>
            <person name="Paten B."/>
            <person name="Wilson R."/>
            <person name="Chao H."/>
            <person name="Schneider V."/>
            <person name="Ventura M."/>
            <person name="Kronenberg Z."/>
            <person name="Murali S."/>
            <person name="Gordon D."/>
            <person name="Cantsilieris S."/>
            <person name="Munson K."/>
            <person name="Nelson B."/>
            <person name="Raja A."/>
            <person name="Underwood J."/>
            <person name="Diekhans M."/>
            <person name="Fiddes I."/>
            <person name="Haussler D."/>
            <person name="Eichler E."/>
        </authorList>
    </citation>
    <scope>NUCLEOTIDE SEQUENCE [LARGE SCALE GENOMIC DNA]</scope>
    <source>
        <strain evidence="2">Susie</strain>
    </source>
</reference>
<proteinExistence type="predicted"/>
<dbReference type="EMBL" id="NDHI03003402">
    <property type="protein sequence ID" value="PNJ64032.1"/>
    <property type="molecule type" value="Genomic_DNA"/>
</dbReference>